<evidence type="ECO:0000256" key="2">
    <source>
        <dbReference type="ARBA" id="ARBA00022552"/>
    </source>
</evidence>
<dbReference type="CDD" id="cd02440">
    <property type="entry name" value="AdoMet_MTases"/>
    <property type="match status" value="1"/>
</dbReference>
<reference evidence="7 8" key="1">
    <citation type="submission" date="2022-08" db="EMBL/GenBank/DDBJ databases">
        <title>Myroides zhujiangensis sp. nov., a novel bacterium isolated from sediment in the Pearl River Estuary.</title>
        <authorList>
            <person name="Cui L."/>
        </authorList>
    </citation>
    <scope>NUCLEOTIDE SEQUENCE [LARGE SCALE GENOMIC DNA]</scope>
    <source>
        <strain evidence="7 8">SCSIO 72103</strain>
    </source>
</reference>
<keyword evidence="8" id="KW-1185">Reference proteome</keyword>
<accession>A0ABY5NQR7</accession>
<evidence type="ECO:0000256" key="3">
    <source>
        <dbReference type="ARBA" id="ARBA00022603"/>
    </source>
</evidence>
<dbReference type="GO" id="GO:0052907">
    <property type="term" value="F:23S rRNA (adenine(1618)-N(6))-methyltransferase activity"/>
    <property type="evidence" value="ECO:0007669"/>
    <property type="project" value="UniProtKB-EC"/>
</dbReference>
<dbReference type="InterPro" id="IPR029063">
    <property type="entry name" value="SAM-dependent_MTases_sf"/>
</dbReference>
<protein>
    <recommendedName>
        <fullName evidence="6">Ribosomal RNA large subunit methyltransferase F</fullName>
        <ecNumber evidence="6">2.1.1.181</ecNumber>
    </recommendedName>
    <alternativeName>
        <fullName evidence="6">23S rRNA mA1618 methyltransferase</fullName>
    </alternativeName>
    <alternativeName>
        <fullName evidence="6">rRNA adenine N-6-methyltransferase</fullName>
    </alternativeName>
</protein>
<dbReference type="EC" id="2.1.1.181" evidence="6"/>
<dbReference type="PIRSF" id="PIRSF029038">
    <property type="entry name" value="Mtase_YbiN_prd"/>
    <property type="match status" value="1"/>
</dbReference>
<dbReference type="Pfam" id="PF05971">
    <property type="entry name" value="Methyltransf_10"/>
    <property type="match status" value="1"/>
</dbReference>
<dbReference type="PANTHER" id="PTHR13393:SF0">
    <property type="entry name" value="RNA N6-ADENOSINE-METHYLTRANSFERASE METTL16"/>
    <property type="match status" value="1"/>
</dbReference>
<evidence type="ECO:0000313" key="8">
    <source>
        <dbReference type="Proteomes" id="UP001317001"/>
    </source>
</evidence>
<dbReference type="RefSeq" id="WP_257498832.1">
    <property type="nucleotide sequence ID" value="NZ_CP102382.1"/>
</dbReference>
<dbReference type="HAMAP" id="MF_01848">
    <property type="entry name" value="23SrRNA_methyltr_F"/>
    <property type="match status" value="1"/>
</dbReference>
<comment type="similarity">
    <text evidence="6">Belongs to the methyltransferase superfamily. METTL16/RlmF family.</text>
</comment>
<keyword evidence="1 6" id="KW-0963">Cytoplasm</keyword>
<dbReference type="NCBIfam" id="NF008725">
    <property type="entry name" value="PRK11727.1"/>
    <property type="match status" value="1"/>
</dbReference>
<keyword evidence="4 6" id="KW-0808">Transferase</keyword>
<dbReference type="Proteomes" id="UP001317001">
    <property type="component" value="Chromosome"/>
</dbReference>
<evidence type="ECO:0000256" key="6">
    <source>
        <dbReference type="HAMAP-Rule" id="MF_01848"/>
    </source>
</evidence>
<comment type="subcellular location">
    <subcellularLocation>
        <location evidence="6">Cytoplasm</location>
    </subcellularLocation>
</comment>
<dbReference type="InterPro" id="IPR016909">
    <property type="entry name" value="rRNA_lsu_MeTfrase_F"/>
</dbReference>
<keyword evidence="5 6" id="KW-0949">S-adenosyl-L-methionine</keyword>
<dbReference type="PANTHER" id="PTHR13393">
    <property type="entry name" value="SAM-DEPENDENT METHYLTRANSFERASE"/>
    <property type="match status" value="1"/>
</dbReference>
<comment type="catalytic activity">
    <reaction evidence="6">
        <text>adenosine(1618) in 23S rRNA + S-adenosyl-L-methionine = N(6)-methyladenosine(1618) in 23S rRNA + S-adenosyl-L-homocysteine + H(+)</text>
        <dbReference type="Rhea" id="RHEA:16497"/>
        <dbReference type="Rhea" id="RHEA-COMP:10229"/>
        <dbReference type="Rhea" id="RHEA-COMP:10231"/>
        <dbReference type="ChEBI" id="CHEBI:15378"/>
        <dbReference type="ChEBI" id="CHEBI:57856"/>
        <dbReference type="ChEBI" id="CHEBI:59789"/>
        <dbReference type="ChEBI" id="CHEBI:74411"/>
        <dbReference type="ChEBI" id="CHEBI:74449"/>
        <dbReference type="EC" id="2.1.1.181"/>
    </reaction>
</comment>
<sequence length="293" mass="33762">MNHSKNKLHPRSFHNQSYNFEELTAKVPELKQFIVKNRDGFDTLQFANPKAVYFLNKALLLHFYKLHFWEIPHQNLVPPIPGRADYIHYLADLLKVDNSYKTTILDIGTGASLVYPLIGNAVYDWNFVASDIEPKSIEIAQKIIDKNPHLSSKIAVRHQSDSKKILSGIIAKNDFFDAVMCNPPFFKSKEEAEAQTLRKLKGLDKRKTPKLIHNFSGKNNELWCKGGELSFVTNYIEESTFFKAQVGWFTSLISNENHLKPLQNQLQQKAKRIEIVPMMQGNKRSRILAWSFS</sequence>
<keyword evidence="2 6" id="KW-0698">rRNA processing</keyword>
<dbReference type="SUPFAM" id="SSF53335">
    <property type="entry name" value="S-adenosyl-L-methionine-dependent methyltransferases"/>
    <property type="match status" value="1"/>
</dbReference>
<proteinExistence type="inferred from homology"/>
<name>A0ABY5NQR7_9FLAO</name>
<evidence type="ECO:0000313" key="7">
    <source>
        <dbReference type="EMBL" id="UUV20916.1"/>
    </source>
</evidence>
<dbReference type="Gene3D" id="3.40.50.150">
    <property type="entry name" value="Vaccinia Virus protein VP39"/>
    <property type="match status" value="1"/>
</dbReference>
<gene>
    <name evidence="6 7" type="primary">rlmF</name>
    <name evidence="7" type="ORF">NPX36_11395</name>
</gene>
<dbReference type="EMBL" id="CP102382">
    <property type="protein sequence ID" value="UUV20916.1"/>
    <property type="molecule type" value="Genomic_DNA"/>
</dbReference>
<evidence type="ECO:0000256" key="4">
    <source>
        <dbReference type="ARBA" id="ARBA00022679"/>
    </source>
</evidence>
<comment type="function">
    <text evidence="6">Specifically methylates the adenine in position 1618 of 23S rRNA.</text>
</comment>
<dbReference type="InterPro" id="IPR010286">
    <property type="entry name" value="METTL16/RlmF"/>
</dbReference>
<keyword evidence="3 6" id="KW-0489">Methyltransferase</keyword>
<evidence type="ECO:0000256" key="1">
    <source>
        <dbReference type="ARBA" id="ARBA00022490"/>
    </source>
</evidence>
<organism evidence="7 8">
    <name type="scientific">Paenimyroides aestuarii</name>
    <dbReference type="NCBI Taxonomy" id="2968490"/>
    <lineage>
        <taxon>Bacteria</taxon>
        <taxon>Pseudomonadati</taxon>
        <taxon>Bacteroidota</taxon>
        <taxon>Flavobacteriia</taxon>
        <taxon>Flavobacteriales</taxon>
        <taxon>Flavobacteriaceae</taxon>
        <taxon>Paenimyroides</taxon>
    </lineage>
</organism>
<evidence type="ECO:0000256" key="5">
    <source>
        <dbReference type="ARBA" id="ARBA00022691"/>
    </source>
</evidence>